<organism evidence="8">
    <name type="scientific">mine drainage metagenome</name>
    <dbReference type="NCBI Taxonomy" id="410659"/>
    <lineage>
        <taxon>unclassified sequences</taxon>
        <taxon>metagenomes</taxon>
        <taxon>ecological metagenomes</taxon>
    </lineage>
</organism>
<dbReference type="PANTHER" id="PTHR30372:SF4">
    <property type="entry name" value="LIPID-A-DISACCHARIDE SYNTHASE, MITOCHONDRIAL-RELATED"/>
    <property type="match status" value="1"/>
</dbReference>
<name>A0A1J5SE18_9ZZZZ</name>
<evidence type="ECO:0000313" key="8">
    <source>
        <dbReference type="EMBL" id="OIQ99931.1"/>
    </source>
</evidence>
<keyword evidence="4 8" id="KW-0328">Glycosyltransferase</keyword>
<gene>
    <name evidence="8" type="primary">lpxB_7</name>
    <name evidence="8" type="ORF">GALL_179460</name>
</gene>
<dbReference type="GO" id="GO:0009245">
    <property type="term" value="P:lipid A biosynthetic process"/>
    <property type="evidence" value="ECO:0007669"/>
    <property type="project" value="UniProtKB-KW"/>
</dbReference>
<proteinExistence type="inferred from homology"/>
<dbReference type="PANTHER" id="PTHR30372">
    <property type="entry name" value="LIPID-A-DISACCHARIDE SYNTHASE"/>
    <property type="match status" value="1"/>
</dbReference>
<evidence type="ECO:0000256" key="3">
    <source>
        <dbReference type="ARBA" id="ARBA00022556"/>
    </source>
</evidence>
<sequence length="383" mass="42504">MTDSVKTIAIVAGEASGDLLGSLLMDAIRQAAPNVRFIGIGGPKMQGVGMEALFPLEKLAVNGYVEVLRHYRELVGIRRNLRERFIATPPDLFIGIDAPDFNLDLELSLKQHGIPTVHYVSPSIWAWRGERIHKIKQAVSRILALFPFEEPLYKQAGVPVTYVGHPLADILPENPKQMEMREQMRIMPRNAKVFALLPGSRQGEVRRLAKTYVETAKLILKQLPEAQFLVPLASRETRTIFENEVWKQEAQQLPITLLFGHAHDAMIAADGALVASGTATLEAALLKCPMVITYKMPALTYWIAKRKQYLPYVGLPNILAGKFVVPEILQDDATAENLAQALLNLVNNKQAVAELEQTFSAIHQTLRQDTAHKAAAAILPYLA</sequence>
<keyword evidence="2" id="KW-0444">Lipid biosynthesis</keyword>
<comment type="caution">
    <text evidence="8">The sequence shown here is derived from an EMBL/GenBank/DDBJ whole genome shotgun (WGS) entry which is preliminary data.</text>
</comment>
<dbReference type="Pfam" id="PF02684">
    <property type="entry name" value="LpxB"/>
    <property type="match status" value="1"/>
</dbReference>
<evidence type="ECO:0000256" key="5">
    <source>
        <dbReference type="ARBA" id="ARBA00022679"/>
    </source>
</evidence>
<keyword evidence="3" id="KW-0441">Lipid A biosynthesis</keyword>
<dbReference type="EMBL" id="MLJW01000100">
    <property type="protein sequence ID" value="OIQ99931.1"/>
    <property type="molecule type" value="Genomic_DNA"/>
</dbReference>
<dbReference type="AlphaFoldDB" id="A0A1J5SE18"/>
<evidence type="ECO:0000256" key="7">
    <source>
        <dbReference type="ARBA" id="ARBA00048975"/>
    </source>
</evidence>
<dbReference type="HAMAP" id="MF_00392">
    <property type="entry name" value="LpxB"/>
    <property type="match status" value="1"/>
</dbReference>
<dbReference type="NCBIfam" id="TIGR00215">
    <property type="entry name" value="lpxB"/>
    <property type="match status" value="1"/>
</dbReference>
<comment type="catalytic activity">
    <reaction evidence="7">
        <text>a lipid X + a UDP-2-N,3-O-bis[(3R)-3-hydroxyacyl]-alpha-D-glucosamine = a lipid A disaccharide + UDP + H(+)</text>
        <dbReference type="Rhea" id="RHEA:67828"/>
        <dbReference type="ChEBI" id="CHEBI:15378"/>
        <dbReference type="ChEBI" id="CHEBI:58223"/>
        <dbReference type="ChEBI" id="CHEBI:137748"/>
        <dbReference type="ChEBI" id="CHEBI:176338"/>
        <dbReference type="ChEBI" id="CHEBI:176343"/>
        <dbReference type="EC" id="2.4.1.182"/>
    </reaction>
</comment>
<evidence type="ECO:0000256" key="2">
    <source>
        <dbReference type="ARBA" id="ARBA00022516"/>
    </source>
</evidence>
<evidence type="ECO:0000256" key="1">
    <source>
        <dbReference type="ARBA" id="ARBA00012687"/>
    </source>
</evidence>
<keyword evidence="6" id="KW-0443">Lipid metabolism</keyword>
<keyword evidence="5 8" id="KW-0808">Transferase</keyword>
<dbReference type="SUPFAM" id="SSF53756">
    <property type="entry name" value="UDP-Glycosyltransferase/glycogen phosphorylase"/>
    <property type="match status" value="1"/>
</dbReference>
<dbReference type="GO" id="GO:0008915">
    <property type="term" value="F:lipid-A-disaccharide synthase activity"/>
    <property type="evidence" value="ECO:0007669"/>
    <property type="project" value="UniProtKB-EC"/>
</dbReference>
<dbReference type="GO" id="GO:0005543">
    <property type="term" value="F:phospholipid binding"/>
    <property type="evidence" value="ECO:0007669"/>
    <property type="project" value="TreeGrafter"/>
</dbReference>
<protein>
    <recommendedName>
        <fullName evidence="1">lipid-A-disaccharide synthase</fullName>
        <ecNumber evidence="1">2.4.1.182</ecNumber>
    </recommendedName>
</protein>
<reference evidence="8" key="1">
    <citation type="submission" date="2016-10" db="EMBL/GenBank/DDBJ databases">
        <title>Sequence of Gallionella enrichment culture.</title>
        <authorList>
            <person name="Poehlein A."/>
            <person name="Muehling M."/>
            <person name="Daniel R."/>
        </authorList>
    </citation>
    <scope>NUCLEOTIDE SEQUENCE</scope>
</reference>
<dbReference type="InterPro" id="IPR003835">
    <property type="entry name" value="Glyco_trans_19"/>
</dbReference>
<dbReference type="EC" id="2.4.1.182" evidence="1"/>
<evidence type="ECO:0000256" key="4">
    <source>
        <dbReference type="ARBA" id="ARBA00022676"/>
    </source>
</evidence>
<dbReference type="GO" id="GO:0016020">
    <property type="term" value="C:membrane"/>
    <property type="evidence" value="ECO:0007669"/>
    <property type="project" value="GOC"/>
</dbReference>
<evidence type="ECO:0000256" key="6">
    <source>
        <dbReference type="ARBA" id="ARBA00023098"/>
    </source>
</evidence>
<accession>A0A1J5SE18</accession>